<dbReference type="Proteomes" id="UP000280066">
    <property type="component" value="Unassembled WGS sequence"/>
</dbReference>
<dbReference type="InterPro" id="IPR025345">
    <property type="entry name" value="DUF4249"/>
</dbReference>
<comment type="caution">
    <text evidence="1">The sequence shown here is derived from an EMBL/GenBank/DDBJ whole genome shotgun (WGS) entry which is preliminary data.</text>
</comment>
<sequence>MGAAVLSSTLMPSFLRISLLSLWLALGLSSCVQEYLPTVISEEKNYLVVDGFINGNGITSISLTRSLQLSAKGPYPPETRATVFVESAGGQRYALMEATPGVYASPAQQLPANQNYRLYIRTATGREYASDFTLLKTTPAIDALGGRPQAGGLQLYISAHDDRNLTQYYRWQYEETWEFTSAFRSTINYVNNQVVPRTENIYNCWRTEKSTSLNTTSTVRLSQDAVRDYRLLFIPATSGRLHYTYSVLVRQYALSQAEFDYWEAVKKNTENIGTLFDPLPSQIQGNVHSLTDAQEPVLGFVGAATVVEKRIFIKRTDLPNEWPTNLDGYETCVGLDSFPSDRWKGLTLQEYFSNPTERIPVSKNGNFYTSQSPECVDCRLRGTPTKPSFWP</sequence>
<proteinExistence type="predicted"/>
<accession>A0A3R9NK71</accession>
<dbReference type="EMBL" id="RWIS01000010">
    <property type="protein sequence ID" value="RSK30256.1"/>
    <property type="molecule type" value="Genomic_DNA"/>
</dbReference>
<organism evidence="1 2">
    <name type="scientific">Hymenobacter metallilatus</name>
    <dbReference type="NCBI Taxonomy" id="2493666"/>
    <lineage>
        <taxon>Bacteria</taxon>
        <taxon>Pseudomonadati</taxon>
        <taxon>Bacteroidota</taxon>
        <taxon>Cytophagia</taxon>
        <taxon>Cytophagales</taxon>
        <taxon>Hymenobacteraceae</taxon>
        <taxon>Hymenobacter</taxon>
    </lineage>
</organism>
<dbReference type="Pfam" id="PF14054">
    <property type="entry name" value="DUF4249"/>
    <property type="match status" value="1"/>
</dbReference>
<gene>
    <name evidence="1" type="ORF">EI290_15525</name>
</gene>
<evidence type="ECO:0000313" key="2">
    <source>
        <dbReference type="Proteomes" id="UP000280066"/>
    </source>
</evidence>
<reference evidence="1 2" key="1">
    <citation type="submission" date="2018-12" db="EMBL/GenBank/DDBJ databases">
        <authorList>
            <person name="Feng G."/>
            <person name="Zhu H."/>
        </authorList>
    </citation>
    <scope>NUCLEOTIDE SEQUENCE [LARGE SCALE GENOMIC DNA]</scope>
    <source>
        <strain evidence="1 2">9PBR-2</strain>
    </source>
</reference>
<evidence type="ECO:0000313" key="1">
    <source>
        <dbReference type="EMBL" id="RSK30256.1"/>
    </source>
</evidence>
<keyword evidence="2" id="KW-1185">Reference proteome</keyword>
<name>A0A3R9NK71_9BACT</name>
<protein>
    <submittedName>
        <fullName evidence="1">DUF4249 domain-containing protein</fullName>
    </submittedName>
</protein>
<dbReference type="AlphaFoldDB" id="A0A3R9NK71"/>
<dbReference type="OrthoDB" id="1062680at2"/>